<feature type="region of interest" description="Disordered" evidence="1">
    <location>
        <begin position="262"/>
        <end position="376"/>
    </location>
</feature>
<reference evidence="3 4" key="1">
    <citation type="submission" date="2023-07" db="EMBL/GenBank/DDBJ databases">
        <authorList>
            <person name="Girao M."/>
            <person name="Carvalho M.F."/>
        </authorList>
    </citation>
    <scope>NUCLEOTIDE SEQUENCE [LARGE SCALE GENOMIC DNA]</scope>
    <source>
        <strain evidence="3 4">YIM65754</strain>
    </source>
</reference>
<feature type="compositionally biased region" description="Low complexity" evidence="1">
    <location>
        <begin position="267"/>
        <end position="283"/>
    </location>
</feature>
<organism evidence="3 4">
    <name type="scientific">Rhodococcus artemisiae</name>
    <dbReference type="NCBI Taxonomy" id="714159"/>
    <lineage>
        <taxon>Bacteria</taxon>
        <taxon>Bacillati</taxon>
        <taxon>Actinomycetota</taxon>
        <taxon>Actinomycetes</taxon>
        <taxon>Mycobacteriales</taxon>
        <taxon>Nocardiaceae</taxon>
        <taxon>Rhodococcus</taxon>
    </lineage>
</organism>
<accession>A0ABU7LIZ9</accession>
<feature type="transmembrane region" description="Helical" evidence="2">
    <location>
        <begin position="239"/>
        <end position="260"/>
    </location>
</feature>
<evidence type="ECO:0000256" key="2">
    <source>
        <dbReference type="SAM" id="Phobius"/>
    </source>
</evidence>
<keyword evidence="4" id="KW-1185">Reference proteome</keyword>
<dbReference type="RefSeq" id="WP_330136386.1">
    <property type="nucleotide sequence ID" value="NZ_JAUTXY010000016.1"/>
</dbReference>
<evidence type="ECO:0008006" key="5">
    <source>
        <dbReference type="Google" id="ProtNLM"/>
    </source>
</evidence>
<sequence>MRPVLGVAVDDGEVSAVLVDADVPQLGPFDSQRWAAGPDTSQADAVARAVTSMTERAENASLTVGTIGLVSLPSGEADTDVVAEAVRAVSEVPVEVVPLDSARLAYLAGAPELADTPVLAIHTRTGGVESVSIVDTRSRTVLSSVVRGGDDLTGHPDALPDTMDEALARAGVSPAALVFLDLRPGDAVPARELSTILGVPFVTPHGVPWHRPTGAALVASRRSRVQPAVAVGTASTRRILALMVIVIALLAVLGGGLALAMGGSGGSNDQSSSEQPGGSEGQSAIPGTTDFAPEADTPELWDRIAPHSVPRDAGAPDDAGAPPDPAPHGSDPCSAAQPASWPARGSDPAPSPVPLPAPDHAPEPAPPCDPPVDPAP</sequence>
<keyword evidence="2" id="KW-1133">Transmembrane helix</keyword>
<protein>
    <recommendedName>
        <fullName evidence="5">Type VII secretion-associated protein (TIGR03931 family)</fullName>
    </recommendedName>
</protein>
<dbReference type="Proteomes" id="UP001336020">
    <property type="component" value="Unassembled WGS sequence"/>
</dbReference>
<gene>
    <name evidence="3" type="ORF">Q7514_27220</name>
</gene>
<evidence type="ECO:0000313" key="3">
    <source>
        <dbReference type="EMBL" id="MEE2061222.1"/>
    </source>
</evidence>
<evidence type="ECO:0000313" key="4">
    <source>
        <dbReference type="Proteomes" id="UP001336020"/>
    </source>
</evidence>
<keyword evidence="2" id="KW-0812">Transmembrane</keyword>
<comment type="caution">
    <text evidence="3">The sequence shown here is derived from an EMBL/GenBank/DDBJ whole genome shotgun (WGS) entry which is preliminary data.</text>
</comment>
<feature type="compositionally biased region" description="Low complexity" evidence="1">
    <location>
        <begin position="311"/>
        <end position="332"/>
    </location>
</feature>
<keyword evidence="2" id="KW-0472">Membrane</keyword>
<feature type="compositionally biased region" description="Pro residues" evidence="1">
    <location>
        <begin position="349"/>
        <end position="376"/>
    </location>
</feature>
<dbReference type="EMBL" id="JAUTXY010000016">
    <property type="protein sequence ID" value="MEE2061222.1"/>
    <property type="molecule type" value="Genomic_DNA"/>
</dbReference>
<proteinExistence type="predicted"/>
<name>A0ABU7LIZ9_9NOCA</name>
<evidence type="ECO:0000256" key="1">
    <source>
        <dbReference type="SAM" id="MobiDB-lite"/>
    </source>
</evidence>